<gene>
    <name evidence="2" type="ORF">BRE01_15730</name>
</gene>
<name>A0ABQ0TJ54_9BACL</name>
<proteinExistence type="predicted"/>
<dbReference type="PROSITE" id="PS50933">
    <property type="entry name" value="CHRD"/>
    <property type="match status" value="1"/>
</dbReference>
<dbReference type="Pfam" id="PF07452">
    <property type="entry name" value="CHRD"/>
    <property type="match status" value="1"/>
</dbReference>
<feature type="domain" description="CHRD" evidence="1">
    <location>
        <begin position="1"/>
        <end position="92"/>
    </location>
</feature>
<evidence type="ECO:0000313" key="2">
    <source>
        <dbReference type="EMBL" id="GED67871.1"/>
    </source>
</evidence>
<comment type="caution">
    <text evidence="2">The sequence shown here is derived from an EMBL/GenBank/DDBJ whole genome shotgun (WGS) entry which is preliminary data.</text>
</comment>
<organism evidence="2 3">
    <name type="scientific">Brevibacillus reuszeri</name>
    <dbReference type="NCBI Taxonomy" id="54915"/>
    <lineage>
        <taxon>Bacteria</taxon>
        <taxon>Bacillati</taxon>
        <taxon>Bacillota</taxon>
        <taxon>Bacilli</taxon>
        <taxon>Bacillales</taxon>
        <taxon>Paenibacillaceae</taxon>
        <taxon>Brevibacillus</taxon>
    </lineage>
</organism>
<sequence>MRKLTQAHILMGAKGANGLVVVTLFGPISRGISVNRGVVTGAITQNDLVGPLQGRTFAELLRLMNDGMTYVDAHTTQHPNGEIRGQIRCTDSRRQ</sequence>
<protein>
    <recommendedName>
        <fullName evidence="1">CHRD domain-containing protein</fullName>
    </recommendedName>
</protein>
<reference evidence="2 3" key="1">
    <citation type="submission" date="2019-06" db="EMBL/GenBank/DDBJ databases">
        <title>Whole genome shotgun sequence of Brevibacillus reuszeri NBRC 15719.</title>
        <authorList>
            <person name="Hosoyama A."/>
            <person name="Uohara A."/>
            <person name="Ohji S."/>
            <person name="Ichikawa N."/>
        </authorList>
    </citation>
    <scope>NUCLEOTIDE SEQUENCE [LARGE SCALE GENOMIC DNA]</scope>
    <source>
        <strain evidence="2 3">NBRC 15719</strain>
    </source>
</reference>
<dbReference type="EMBL" id="BJON01000006">
    <property type="protein sequence ID" value="GED67871.1"/>
    <property type="molecule type" value="Genomic_DNA"/>
</dbReference>
<accession>A0ABQ0TJ54</accession>
<keyword evidence="3" id="KW-1185">Reference proteome</keyword>
<evidence type="ECO:0000313" key="3">
    <source>
        <dbReference type="Proteomes" id="UP000319578"/>
    </source>
</evidence>
<dbReference type="InterPro" id="IPR010895">
    <property type="entry name" value="CHRD"/>
</dbReference>
<dbReference type="Proteomes" id="UP000319578">
    <property type="component" value="Unassembled WGS sequence"/>
</dbReference>
<evidence type="ECO:0000259" key="1">
    <source>
        <dbReference type="PROSITE" id="PS50933"/>
    </source>
</evidence>